<dbReference type="InterPro" id="IPR055458">
    <property type="entry name" value="IFT52_GIFT"/>
</dbReference>
<sequence>MEEFNKNLIIFNSSKQELFKANENYKSFYRKLKSSGKVIINRDEISGDLLKNCNLLILPGPQMLFDETELKMMEIYVQEGGRILVLLTEGNQNDPCNINILLENFGIVPNIDCLIRTHYFKYFHPKECYISDGQINSSLNKNKNIHLIYPFGCTMNVMKPSVICLKSGFSTFPVDCPLGALYYNEKSGGKLVAIGSGEMFSDKYIDQENNDSFREILLTFLNGTESVHFLPNDHDDLDVTDRNIVPETTELAEKPKLCLSDVNNSYGIDYLSLFEHKVYSMNTFLVPETLKAYEALNVQHTPLKIIKPKFEAPSPALQAAVFPPCFRELPPPSLELFDLDGAFTSTLSKLAQFTNRYILSEKSKENEETYLSNYTVQCVKIFKSDCEDDAKNIIYNMGKEIAEFKSIDNIT</sequence>
<accession>A0ABD1EMU1</accession>
<comment type="caution">
    <text evidence="3">The sequence shown here is derived from an EMBL/GenBank/DDBJ whole genome shotgun (WGS) entry which is preliminary data.</text>
</comment>
<dbReference type="AlphaFoldDB" id="A0ABD1EMU1"/>
<feature type="domain" description="IFT52 central" evidence="1">
    <location>
        <begin position="251"/>
        <end position="332"/>
    </location>
</feature>
<keyword evidence="4" id="KW-1185">Reference proteome</keyword>
<gene>
    <name evidence="3" type="ORF">ABEB36_008525</name>
</gene>
<protein>
    <recommendedName>
        <fullName evidence="5">Intraflagellar transport 52</fullName>
    </recommendedName>
</protein>
<evidence type="ECO:0000259" key="2">
    <source>
        <dbReference type="Pfam" id="PF23355"/>
    </source>
</evidence>
<dbReference type="InterPro" id="IPR055460">
    <property type="entry name" value="IFT52_central"/>
</dbReference>
<dbReference type="InterPro" id="IPR039975">
    <property type="entry name" value="IFT52"/>
</dbReference>
<evidence type="ECO:0008006" key="5">
    <source>
        <dbReference type="Google" id="ProtNLM"/>
    </source>
</evidence>
<proteinExistence type="predicted"/>
<dbReference type="Gene3D" id="6.10.250.2800">
    <property type="match status" value="1"/>
</dbReference>
<feature type="domain" description="IFT52 GIFT" evidence="2">
    <location>
        <begin position="9"/>
        <end position="224"/>
    </location>
</feature>
<reference evidence="3 4" key="1">
    <citation type="submission" date="2024-05" db="EMBL/GenBank/DDBJ databases">
        <title>Genetic variation in Jamaican populations of the coffee berry borer (Hypothenemus hampei).</title>
        <authorList>
            <person name="Errbii M."/>
            <person name="Myrie A."/>
        </authorList>
    </citation>
    <scope>NUCLEOTIDE SEQUENCE [LARGE SCALE GENOMIC DNA]</scope>
    <source>
        <strain evidence="3">JA-Hopewell-2020-01-JO</strain>
        <tissue evidence="3">Whole body</tissue>
    </source>
</reference>
<evidence type="ECO:0000313" key="3">
    <source>
        <dbReference type="EMBL" id="KAL1497592.1"/>
    </source>
</evidence>
<dbReference type="Pfam" id="PF23352">
    <property type="entry name" value="IFT52_central"/>
    <property type="match status" value="1"/>
</dbReference>
<organism evidence="3 4">
    <name type="scientific">Hypothenemus hampei</name>
    <name type="common">Coffee berry borer</name>
    <dbReference type="NCBI Taxonomy" id="57062"/>
    <lineage>
        <taxon>Eukaryota</taxon>
        <taxon>Metazoa</taxon>
        <taxon>Ecdysozoa</taxon>
        <taxon>Arthropoda</taxon>
        <taxon>Hexapoda</taxon>
        <taxon>Insecta</taxon>
        <taxon>Pterygota</taxon>
        <taxon>Neoptera</taxon>
        <taxon>Endopterygota</taxon>
        <taxon>Coleoptera</taxon>
        <taxon>Polyphaga</taxon>
        <taxon>Cucujiformia</taxon>
        <taxon>Curculionidae</taxon>
        <taxon>Scolytinae</taxon>
        <taxon>Hypothenemus</taxon>
    </lineage>
</organism>
<dbReference type="PANTHER" id="PTHR12969:SF7">
    <property type="entry name" value="INTRAFLAGELLAR TRANSPORT PROTEIN 52 HOMOLOG"/>
    <property type="match status" value="1"/>
</dbReference>
<dbReference type="Pfam" id="PF23355">
    <property type="entry name" value="IFT52_GIFT"/>
    <property type="match status" value="1"/>
</dbReference>
<name>A0ABD1EMU1_HYPHA</name>
<dbReference type="PANTHER" id="PTHR12969">
    <property type="entry name" value="NGD5/OSM-6/IFT52"/>
    <property type="match status" value="1"/>
</dbReference>
<dbReference type="Proteomes" id="UP001566132">
    <property type="component" value="Unassembled WGS sequence"/>
</dbReference>
<evidence type="ECO:0000313" key="4">
    <source>
        <dbReference type="Proteomes" id="UP001566132"/>
    </source>
</evidence>
<dbReference type="EMBL" id="JBDJPC010000006">
    <property type="protein sequence ID" value="KAL1497592.1"/>
    <property type="molecule type" value="Genomic_DNA"/>
</dbReference>
<evidence type="ECO:0000259" key="1">
    <source>
        <dbReference type="Pfam" id="PF23352"/>
    </source>
</evidence>